<evidence type="ECO:0000313" key="2">
    <source>
        <dbReference type="Proteomes" id="UP000693970"/>
    </source>
</evidence>
<dbReference type="Proteomes" id="UP000693970">
    <property type="component" value="Unassembled WGS sequence"/>
</dbReference>
<dbReference type="OrthoDB" id="47062at2759"/>
<gene>
    <name evidence="1" type="ORF">IV203_007767</name>
</gene>
<accession>A0A9K3PNQ9</accession>
<keyword evidence="2" id="KW-1185">Reference proteome</keyword>
<dbReference type="EMBL" id="JAGRRH010000017">
    <property type="protein sequence ID" value="KAG7351719.1"/>
    <property type="molecule type" value="Genomic_DNA"/>
</dbReference>
<reference evidence="1" key="1">
    <citation type="journal article" date="2021" name="Sci. Rep.">
        <title>Diploid genomic architecture of Nitzschia inconspicua, an elite biomass production diatom.</title>
        <authorList>
            <person name="Oliver A."/>
            <person name="Podell S."/>
            <person name="Pinowska A."/>
            <person name="Traller J.C."/>
            <person name="Smith S.R."/>
            <person name="McClure R."/>
            <person name="Beliaev A."/>
            <person name="Bohutskyi P."/>
            <person name="Hill E.A."/>
            <person name="Rabines A."/>
            <person name="Zheng H."/>
            <person name="Allen L.Z."/>
            <person name="Kuo A."/>
            <person name="Grigoriev I.V."/>
            <person name="Allen A.E."/>
            <person name="Hazlebeck D."/>
            <person name="Allen E.E."/>
        </authorList>
    </citation>
    <scope>NUCLEOTIDE SEQUENCE</scope>
    <source>
        <strain evidence="1">Hildebrandi</strain>
    </source>
</reference>
<proteinExistence type="predicted"/>
<reference evidence="1" key="2">
    <citation type="submission" date="2021-04" db="EMBL/GenBank/DDBJ databases">
        <authorList>
            <person name="Podell S."/>
        </authorList>
    </citation>
    <scope>NUCLEOTIDE SEQUENCE</scope>
    <source>
        <strain evidence="1">Hildebrandi</strain>
    </source>
</reference>
<dbReference type="AlphaFoldDB" id="A0A9K3PNQ9"/>
<evidence type="ECO:0000313" key="1">
    <source>
        <dbReference type="EMBL" id="KAG7351719.1"/>
    </source>
</evidence>
<comment type="caution">
    <text evidence="1">The sequence shown here is derived from an EMBL/GenBank/DDBJ whole genome shotgun (WGS) entry which is preliminary data.</text>
</comment>
<sequence length="640" mass="73724">MIDNPINVKQRTESIAVVDQNNYEDLRLRIEELEGVVRFMKDVIKLSLHCNKKVCLDNLPLPLQQEILAEMESDKEKELVLKLIQRRKFDKDWYSLPEKWKHDVAIACAYFDIQHRGVKHRRMPGNYIFPEDPQRFLHLRSLPYSLRINKEVILCALRTSKGASWEDVHARFRNDIDIIATAVANEKLKFEKVPLEIVQSREEIALYGVKNDLISADVCPCLTHQILKDNIENGVLDWYQLPQTVRDNMEFAMAIEFDKVEGKKRIYEQLFEHFEELRHDKMFWWRWHESLCPKEKDREFPFTSLFEKYCPADLLADENFVTEFCAEYASLYKVIADQPFATSRHFLQTALNQNPGVLQYLSYQTQIDNLDLVLTAIHGLGTTPVGKPGKYVYAAAKCLAPKLWKKRLVAMAWVKAGHRFPRHALSDHRLNAWMANRQLCLASAINSESMYCIYNFSDDIAFMRQVVTQCPKLYLEAGDEASSDPVVMTIAFAGLSDLASKTMDTLHFDGHDDKIQSYLSFLNSKLELYDTFVSCVLGNMLSNQSIENTGSSLTLLNQGHETSIVYKRLLADYLGIPTGKWLCQLLQARANVTQAIAPFDFTHVSTDIYCKCPMERDDVLTSPLKKGFVPKQCQGIQDCE</sequence>
<name>A0A9K3PNQ9_9STRA</name>
<organism evidence="1 2">
    <name type="scientific">Nitzschia inconspicua</name>
    <dbReference type="NCBI Taxonomy" id="303405"/>
    <lineage>
        <taxon>Eukaryota</taxon>
        <taxon>Sar</taxon>
        <taxon>Stramenopiles</taxon>
        <taxon>Ochrophyta</taxon>
        <taxon>Bacillariophyta</taxon>
        <taxon>Bacillariophyceae</taxon>
        <taxon>Bacillariophycidae</taxon>
        <taxon>Bacillariales</taxon>
        <taxon>Bacillariaceae</taxon>
        <taxon>Nitzschia</taxon>
    </lineage>
</organism>
<protein>
    <submittedName>
        <fullName evidence="1">Uncharacterized protein</fullName>
    </submittedName>
</protein>